<feature type="transmembrane region" description="Helical" evidence="7">
    <location>
        <begin position="357"/>
        <end position="378"/>
    </location>
</feature>
<dbReference type="AlphaFoldDB" id="A0A8T2R046"/>
<dbReference type="PROSITE" id="PS01022">
    <property type="entry name" value="PTR2_1"/>
    <property type="match status" value="1"/>
</dbReference>
<evidence type="ECO:0000256" key="3">
    <source>
        <dbReference type="ARBA" id="ARBA00022692"/>
    </source>
</evidence>
<feature type="transmembrane region" description="Helical" evidence="7">
    <location>
        <begin position="84"/>
        <end position="102"/>
    </location>
</feature>
<feature type="transmembrane region" description="Helical" evidence="7">
    <location>
        <begin position="306"/>
        <end position="324"/>
    </location>
</feature>
<dbReference type="Proteomes" id="UP000825935">
    <property type="component" value="Chromosome 30"/>
</dbReference>
<evidence type="ECO:0000256" key="5">
    <source>
        <dbReference type="ARBA" id="ARBA00023136"/>
    </source>
</evidence>
<dbReference type="GO" id="GO:0022857">
    <property type="term" value="F:transmembrane transporter activity"/>
    <property type="evidence" value="ECO:0007669"/>
    <property type="project" value="InterPro"/>
</dbReference>
<feature type="transmembrane region" description="Helical" evidence="7">
    <location>
        <begin position="217"/>
        <end position="237"/>
    </location>
</feature>
<name>A0A8T2R046_CERRI</name>
<evidence type="ECO:0000256" key="7">
    <source>
        <dbReference type="SAM" id="Phobius"/>
    </source>
</evidence>
<evidence type="ECO:0000313" key="8">
    <source>
        <dbReference type="EMBL" id="KAH7289646.1"/>
    </source>
</evidence>
<comment type="subcellular location">
    <subcellularLocation>
        <location evidence="1 6">Membrane</location>
        <topology evidence="1 6">Multi-pass membrane protein</topology>
    </subcellularLocation>
</comment>
<dbReference type="GO" id="GO:0016020">
    <property type="term" value="C:membrane"/>
    <property type="evidence" value="ECO:0007669"/>
    <property type="project" value="UniProtKB-SubCell"/>
</dbReference>
<evidence type="ECO:0000256" key="4">
    <source>
        <dbReference type="ARBA" id="ARBA00022989"/>
    </source>
</evidence>
<dbReference type="InterPro" id="IPR018456">
    <property type="entry name" value="PTR2_symporter_CS"/>
</dbReference>
<dbReference type="EMBL" id="CM035435">
    <property type="protein sequence ID" value="KAH7289644.1"/>
    <property type="molecule type" value="Genomic_DNA"/>
</dbReference>
<dbReference type="EMBL" id="CM035435">
    <property type="protein sequence ID" value="KAH7289646.1"/>
    <property type="molecule type" value="Genomic_DNA"/>
</dbReference>
<dbReference type="GO" id="GO:0006857">
    <property type="term" value="P:oligopeptide transport"/>
    <property type="evidence" value="ECO:0007669"/>
    <property type="project" value="InterPro"/>
</dbReference>
<sequence>MDLKVDGGTDETTALLSSHETDVADDKPLKKHSVFGDFCLFPSSVKYLVWNEFCERFSFYGMKTILALFLLERVRLSETQATEIVHLFIVACYATPLLGALLSDCYIGKYSTILYLSLVYSVGNWVMAFAAVPSPDEVSVFPFWCTMLALGLIAFGTGGIKPCVSAFGGDQIEWSMPDGESKDRLRRKFFSLYYFAINAGSFISTILTPLLREDMSYATAFAVPAFLMMIAVVIFWVGRKSYVDRPPEGNVFPIVGRITADAFRLRNVRRRVYNDGAENESQTETKHWLDAAKLKHDEDVVEDVKTLLQVLLVLIPAPLFWALFDQQSSKWVFQACEMDGRVAWLGGLVIQPDQMQAMNPVLILLMIPLFDQVVYPILEKIGLSLKPLQRMLAGMLLCALAFLISGLLQIAIESHASTTSDFNVSTSLLLNVSATVDSGKQISILWQIPQYILITAGEVLFSITGLEFAYSQAPDSMKSVVQSFWLLTVAAGNLVTVVIVAMIEGKLTKANEFFFFAGGCTFAMLLLTWLGMSFKYKSSLAPLPVKEQGIEDA</sequence>
<organism evidence="8 9">
    <name type="scientific">Ceratopteris richardii</name>
    <name type="common">Triangle waterfern</name>
    <dbReference type="NCBI Taxonomy" id="49495"/>
    <lineage>
        <taxon>Eukaryota</taxon>
        <taxon>Viridiplantae</taxon>
        <taxon>Streptophyta</taxon>
        <taxon>Embryophyta</taxon>
        <taxon>Tracheophyta</taxon>
        <taxon>Polypodiopsida</taxon>
        <taxon>Polypodiidae</taxon>
        <taxon>Polypodiales</taxon>
        <taxon>Pteridineae</taxon>
        <taxon>Pteridaceae</taxon>
        <taxon>Parkerioideae</taxon>
        <taxon>Ceratopteris</taxon>
    </lineage>
</organism>
<keyword evidence="9" id="KW-1185">Reference proteome</keyword>
<evidence type="ECO:0000256" key="1">
    <source>
        <dbReference type="ARBA" id="ARBA00004141"/>
    </source>
</evidence>
<feature type="transmembrane region" description="Helical" evidence="7">
    <location>
        <begin position="513"/>
        <end position="532"/>
    </location>
</feature>
<keyword evidence="4 7" id="KW-1133">Transmembrane helix</keyword>
<keyword evidence="3 6" id="KW-0812">Transmembrane</keyword>
<dbReference type="InterPro" id="IPR000109">
    <property type="entry name" value="POT_fam"/>
</dbReference>
<evidence type="ECO:0000256" key="6">
    <source>
        <dbReference type="RuleBase" id="RU003755"/>
    </source>
</evidence>
<reference evidence="8" key="1">
    <citation type="submission" date="2021-08" db="EMBL/GenBank/DDBJ databases">
        <title>WGS assembly of Ceratopteris richardii.</title>
        <authorList>
            <person name="Marchant D.B."/>
            <person name="Chen G."/>
            <person name="Jenkins J."/>
            <person name="Shu S."/>
            <person name="Leebens-Mack J."/>
            <person name="Grimwood J."/>
            <person name="Schmutz J."/>
            <person name="Soltis P."/>
            <person name="Soltis D."/>
            <person name="Chen Z.-H."/>
        </authorList>
    </citation>
    <scope>NUCLEOTIDE SEQUENCE</scope>
    <source>
        <strain evidence="8">Whitten #5841</strain>
        <tissue evidence="8">Leaf</tissue>
    </source>
</reference>
<comment type="caution">
    <text evidence="8">The sequence shown here is derived from an EMBL/GenBank/DDBJ whole genome shotgun (WGS) entry which is preliminary data.</text>
</comment>
<feature type="transmembrane region" description="Helical" evidence="7">
    <location>
        <begin position="483"/>
        <end position="501"/>
    </location>
</feature>
<feature type="transmembrane region" description="Helical" evidence="7">
    <location>
        <begin position="192"/>
        <end position="211"/>
    </location>
</feature>
<dbReference type="Gene3D" id="1.20.1250.20">
    <property type="entry name" value="MFS general substrate transporter like domains"/>
    <property type="match status" value="1"/>
</dbReference>
<evidence type="ECO:0000313" key="9">
    <source>
        <dbReference type="Proteomes" id="UP000825935"/>
    </source>
</evidence>
<accession>A0A8T2R046</accession>
<dbReference type="PANTHER" id="PTHR11654">
    <property type="entry name" value="OLIGOPEPTIDE TRANSPORTER-RELATED"/>
    <property type="match status" value="1"/>
</dbReference>
<protein>
    <submittedName>
        <fullName evidence="8">Uncharacterized protein</fullName>
    </submittedName>
</protein>
<keyword evidence="5 7" id="KW-0472">Membrane</keyword>
<dbReference type="OrthoDB" id="8904098at2759"/>
<dbReference type="SUPFAM" id="SSF103473">
    <property type="entry name" value="MFS general substrate transporter"/>
    <property type="match status" value="1"/>
</dbReference>
<comment type="similarity">
    <text evidence="2 6">Belongs to the major facilitator superfamily. Proton-dependent oligopeptide transporter (POT/PTR) (TC 2.A.17) family.</text>
</comment>
<dbReference type="PROSITE" id="PS01023">
    <property type="entry name" value="PTR2_2"/>
    <property type="match status" value="1"/>
</dbReference>
<dbReference type="CDD" id="cd17347">
    <property type="entry name" value="MFS_SLC15A1_2_like"/>
    <property type="match status" value="1"/>
</dbReference>
<dbReference type="InterPro" id="IPR036259">
    <property type="entry name" value="MFS_trans_sf"/>
</dbReference>
<dbReference type="Pfam" id="PF00854">
    <property type="entry name" value="PTR2"/>
    <property type="match status" value="1"/>
</dbReference>
<proteinExistence type="inferred from homology"/>
<dbReference type="OMA" id="FMTFDAD"/>
<evidence type="ECO:0000256" key="2">
    <source>
        <dbReference type="ARBA" id="ARBA00005982"/>
    </source>
</evidence>
<feature type="transmembrane region" description="Helical" evidence="7">
    <location>
        <begin position="390"/>
        <end position="412"/>
    </location>
</feature>
<feature type="transmembrane region" description="Helical" evidence="7">
    <location>
        <begin position="114"/>
        <end position="132"/>
    </location>
</feature>
<gene>
    <name evidence="8" type="ORF">KP509_30G012700</name>
</gene>
<dbReference type="EMBL" id="CM035435">
    <property type="protein sequence ID" value="KAH7289645.1"/>
    <property type="molecule type" value="Genomic_DNA"/>
</dbReference>
<keyword evidence="6" id="KW-0813">Transport</keyword>